<sequence>MPNTRGRSRRELNIHIVSTYPPRRCGLANFTTDLRDALLGLDQDIDVRVCAMDTDGLTYPDEVTATISADAPATYRAAARRMRDQGADIVLIEHEYGIFGGTAGAHVLELSAELTRLGLPYMVTPHTMLSCPTRAQATVLHRLCRDAALITMLTPTGVNLGVDAGLAQPSKLVVIPHGAPPILRTSIEESRLGPDLARILAKSRTGPLLSTFGLLGPGKSLETAIDGLATVVERLPDVRYVIAGATHPGELAAHGTAYLSRLRDLACRMGLEDNVDFVDRYLSPAELSALLANTDVYLTPYRSQEQISSGTLTFAVAAGCPTVSTDYHYARDLLSSGAGRLVSGDDPAGFGAAVTELLTDPVALSCTRVVARRVGNRLMWPRVAETLVERIRSCGGDRNGTLSTVGVGDHVSRLVG</sequence>
<gene>
    <name evidence="1" type="ordered locus">Snas_3438</name>
</gene>
<reference evidence="1 2" key="1">
    <citation type="journal article" date="2009" name="Stand. Genomic Sci.">
        <title>Complete genome sequence of Stackebrandtia nassauensis type strain (LLR-40K-21).</title>
        <authorList>
            <person name="Munk C."/>
            <person name="Lapidus A."/>
            <person name="Copeland A."/>
            <person name="Jando M."/>
            <person name="Mayilraj S."/>
            <person name="Glavina Del Rio T."/>
            <person name="Nolan M."/>
            <person name="Chen F."/>
            <person name="Lucas S."/>
            <person name="Tice H."/>
            <person name="Cheng J.F."/>
            <person name="Han C."/>
            <person name="Detter J.C."/>
            <person name="Bruce D."/>
            <person name="Goodwin L."/>
            <person name="Chain P."/>
            <person name="Pitluck S."/>
            <person name="Goker M."/>
            <person name="Ovchinikova G."/>
            <person name="Pati A."/>
            <person name="Ivanova N."/>
            <person name="Mavromatis K."/>
            <person name="Chen A."/>
            <person name="Palaniappan K."/>
            <person name="Land M."/>
            <person name="Hauser L."/>
            <person name="Chang Y.J."/>
            <person name="Jeffries C.D."/>
            <person name="Bristow J."/>
            <person name="Eisen J.A."/>
            <person name="Markowitz V."/>
            <person name="Hugenholtz P."/>
            <person name="Kyrpides N.C."/>
            <person name="Klenk H.P."/>
        </authorList>
    </citation>
    <scope>NUCLEOTIDE SEQUENCE [LARGE SCALE GENOMIC DNA]</scope>
    <source>
        <strain evidence="2">DSM 44728 / CIP 108903 / NRRL B-16338 / NBRC 102104 / LLR-40K-21</strain>
    </source>
</reference>
<dbReference type="PANTHER" id="PTHR12526">
    <property type="entry name" value="GLYCOSYLTRANSFERASE"/>
    <property type="match status" value="1"/>
</dbReference>
<dbReference type="PANTHER" id="PTHR12526:SF572">
    <property type="entry name" value="BLL5144 PROTEIN"/>
    <property type="match status" value="1"/>
</dbReference>
<dbReference type="STRING" id="446470.Snas_3438"/>
<name>D3PVI8_STANL</name>
<organism evidence="1 2">
    <name type="scientific">Stackebrandtia nassauensis (strain DSM 44728 / CIP 108903 / NRRL B-16338 / NBRC 102104 / LLR-40K-21)</name>
    <dbReference type="NCBI Taxonomy" id="446470"/>
    <lineage>
        <taxon>Bacteria</taxon>
        <taxon>Bacillati</taxon>
        <taxon>Actinomycetota</taxon>
        <taxon>Actinomycetes</taxon>
        <taxon>Glycomycetales</taxon>
        <taxon>Glycomycetaceae</taxon>
        <taxon>Stackebrandtia</taxon>
    </lineage>
</organism>
<dbReference type="HOGENOM" id="CLU_009583_14_4_11"/>
<dbReference type="CAZy" id="GT4">
    <property type="family name" value="Glycosyltransferase Family 4"/>
</dbReference>
<dbReference type="Gene3D" id="3.40.50.2000">
    <property type="entry name" value="Glycogen Phosphorylase B"/>
    <property type="match status" value="2"/>
</dbReference>
<dbReference type="Proteomes" id="UP000000844">
    <property type="component" value="Chromosome"/>
</dbReference>
<dbReference type="AlphaFoldDB" id="D3PVI8"/>
<dbReference type="RefSeq" id="WP_013018673.1">
    <property type="nucleotide sequence ID" value="NC_013947.1"/>
</dbReference>
<keyword evidence="2" id="KW-1185">Reference proteome</keyword>
<dbReference type="SUPFAM" id="SSF53756">
    <property type="entry name" value="UDP-Glycosyltransferase/glycogen phosphorylase"/>
    <property type="match status" value="1"/>
</dbReference>
<proteinExistence type="predicted"/>
<dbReference type="OrthoDB" id="9765330at2"/>
<keyword evidence="1" id="KW-0808">Transferase</keyword>
<accession>D3PVI8</accession>
<protein>
    <submittedName>
        <fullName evidence="1">Glycosyl transferase group 1</fullName>
    </submittedName>
</protein>
<dbReference type="GO" id="GO:0016740">
    <property type="term" value="F:transferase activity"/>
    <property type="evidence" value="ECO:0007669"/>
    <property type="project" value="UniProtKB-KW"/>
</dbReference>
<dbReference type="KEGG" id="sna:Snas_3438"/>
<evidence type="ECO:0000313" key="2">
    <source>
        <dbReference type="Proteomes" id="UP000000844"/>
    </source>
</evidence>
<evidence type="ECO:0000313" key="1">
    <source>
        <dbReference type="EMBL" id="ADD43102.1"/>
    </source>
</evidence>
<dbReference type="EMBL" id="CP001778">
    <property type="protein sequence ID" value="ADD43102.1"/>
    <property type="molecule type" value="Genomic_DNA"/>
</dbReference>
<dbReference type="Pfam" id="PF13692">
    <property type="entry name" value="Glyco_trans_1_4"/>
    <property type="match status" value="1"/>
</dbReference>
<dbReference type="eggNOG" id="COG0438">
    <property type="taxonomic scope" value="Bacteria"/>
</dbReference>